<evidence type="ECO:0000313" key="14">
    <source>
        <dbReference type="Proteomes" id="UP000220527"/>
    </source>
</evidence>
<dbReference type="GO" id="GO:0000105">
    <property type="term" value="P:L-histidine biosynthetic process"/>
    <property type="evidence" value="ECO:0007669"/>
    <property type="project" value="UniProtKB-UniRule"/>
</dbReference>
<comment type="catalytic activity">
    <reaction evidence="9 10">
        <text>L-glutamine + H2O = L-glutamate + NH4(+)</text>
        <dbReference type="Rhea" id="RHEA:15889"/>
        <dbReference type="ChEBI" id="CHEBI:15377"/>
        <dbReference type="ChEBI" id="CHEBI:28938"/>
        <dbReference type="ChEBI" id="CHEBI:29985"/>
        <dbReference type="ChEBI" id="CHEBI:58359"/>
        <dbReference type="EC" id="3.5.1.2"/>
    </reaction>
</comment>
<evidence type="ECO:0000256" key="3">
    <source>
        <dbReference type="ARBA" id="ARBA00022605"/>
    </source>
</evidence>
<dbReference type="GO" id="GO:0005737">
    <property type="term" value="C:cytoplasm"/>
    <property type="evidence" value="ECO:0007669"/>
    <property type="project" value="UniProtKB-SubCell"/>
</dbReference>
<dbReference type="EMBL" id="NQWI01000114">
    <property type="protein sequence ID" value="PDW01731.1"/>
    <property type="molecule type" value="Genomic_DNA"/>
</dbReference>
<feature type="active site" evidence="10 11">
    <location>
        <position position="188"/>
    </location>
</feature>
<evidence type="ECO:0000256" key="4">
    <source>
        <dbReference type="ARBA" id="ARBA00022801"/>
    </source>
</evidence>
<evidence type="ECO:0000259" key="12">
    <source>
        <dbReference type="Pfam" id="PF00117"/>
    </source>
</evidence>
<keyword evidence="4 10" id="KW-0378">Hydrolase</keyword>
<dbReference type="PANTHER" id="PTHR42701:SF1">
    <property type="entry name" value="IMIDAZOLE GLYCEROL PHOSPHATE SYNTHASE SUBUNIT HISH"/>
    <property type="match status" value="1"/>
</dbReference>
<dbReference type="InterPro" id="IPR029062">
    <property type="entry name" value="Class_I_gatase-like"/>
</dbReference>
<comment type="catalytic activity">
    <reaction evidence="8 10">
        <text>5-[(5-phospho-1-deoxy-D-ribulos-1-ylimino)methylamino]-1-(5-phospho-beta-D-ribosyl)imidazole-4-carboxamide + L-glutamine = D-erythro-1-(imidazol-4-yl)glycerol 3-phosphate + 5-amino-1-(5-phospho-beta-D-ribosyl)imidazole-4-carboxamide + L-glutamate + H(+)</text>
        <dbReference type="Rhea" id="RHEA:24793"/>
        <dbReference type="ChEBI" id="CHEBI:15378"/>
        <dbReference type="ChEBI" id="CHEBI:29985"/>
        <dbReference type="ChEBI" id="CHEBI:58278"/>
        <dbReference type="ChEBI" id="CHEBI:58359"/>
        <dbReference type="ChEBI" id="CHEBI:58475"/>
        <dbReference type="ChEBI" id="CHEBI:58525"/>
        <dbReference type="EC" id="4.3.2.10"/>
    </reaction>
</comment>
<comment type="caution">
    <text evidence="13">The sequence shown here is derived from an EMBL/GenBank/DDBJ whole genome shotgun (WGS) entry which is preliminary data.</text>
</comment>
<dbReference type="CDD" id="cd01748">
    <property type="entry name" value="GATase1_IGP_Synthase"/>
    <property type="match status" value="1"/>
</dbReference>
<dbReference type="Pfam" id="PF00117">
    <property type="entry name" value="GATase"/>
    <property type="match status" value="1"/>
</dbReference>
<dbReference type="RefSeq" id="WP_097645410.1">
    <property type="nucleotide sequence ID" value="NZ_NQWI01000114.1"/>
</dbReference>
<evidence type="ECO:0000256" key="6">
    <source>
        <dbReference type="ARBA" id="ARBA00023102"/>
    </source>
</evidence>
<dbReference type="PANTHER" id="PTHR42701">
    <property type="entry name" value="IMIDAZOLE GLYCEROL PHOSPHATE SYNTHASE SUBUNIT HISH"/>
    <property type="match status" value="1"/>
</dbReference>
<organism evidence="13 14">
    <name type="scientific">Candidatus Viridilinea mediisalina</name>
    <dbReference type="NCBI Taxonomy" id="2024553"/>
    <lineage>
        <taxon>Bacteria</taxon>
        <taxon>Bacillati</taxon>
        <taxon>Chloroflexota</taxon>
        <taxon>Chloroflexia</taxon>
        <taxon>Chloroflexales</taxon>
        <taxon>Chloroflexineae</taxon>
        <taxon>Oscillochloridaceae</taxon>
        <taxon>Candidatus Viridilinea</taxon>
    </lineage>
</organism>
<evidence type="ECO:0000256" key="10">
    <source>
        <dbReference type="HAMAP-Rule" id="MF_00278"/>
    </source>
</evidence>
<reference evidence="14" key="1">
    <citation type="submission" date="2017-08" db="EMBL/GenBank/DDBJ databases">
        <authorList>
            <person name="Grouzdev D.S."/>
            <person name="Gaisin V.A."/>
            <person name="Rysina M.S."/>
            <person name="Gorlenko V.M."/>
        </authorList>
    </citation>
    <scope>NUCLEOTIDE SEQUENCE [LARGE SCALE GENOMIC DNA]</scope>
    <source>
        <strain evidence="14">Kir15-3F</strain>
    </source>
</reference>
<keyword evidence="7 10" id="KW-0456">Lyase</keyword>
<accession>A0A2A6RFL6</accession>
<keyword evidence="5 10" id="KW-0315">Glutamine amidotransferase</keyword>
<evidence type="ECO:0000256" key="1">
    <source>
        <dbReference type="ARBA" id="ARBA00005091"/>
    </source>
</evidence>
<feature type="domain" description="Glutamine amidotransferase" evidence="12">
    <location>
        <begin position="5"/>
        <end position="202"/>
    </location>
</feature>
<dbReference type="InterPro" id="IPR010139">
    <property type="entry name" value="Imidazole-glycPsynth_HisH"/>
</dbReference>
<evidence type="ECO:0000256" key="7">
    <source>
        <dbReference type="ARBA" id="ARBA00023239"/>
    </source>
</evidence>
<evidence type="ECO:0000313" key="13">
    <source>
        <dbReference type="EMBL" id="PDW01731.1"/>
    </source>
</evidence>
<comment type="subunit">
    <text evidence="2 10">Heterodimer of HisH and HisF.</text>
</comment>
<feature type="active site" evidence="10 11">
    <location>
        <position position="186"/>
    </location>
</feature>
<dbReference type="Gene3D" id="3.40.50.880">
    <property type="match status" value="1"/>
</dbReference>
<dbReference type="HAMAP" id="MF_00278">
    <property type="entry name" value="HisH"/>
    <property type="match status" value="1"/>
</dbReference>
<dbReference type="PROSITE" id="PS51273">
    <property type="entry name" value="GATASE_TYPE_1"/>
    <property type="match status" value="1"/>
</dbReference>
<keyword evidence="6 10" id="KW-0368">Histidine biosynthesis</keyword>
<name>A0A2A6RFL6_9CHLR</name>
<feature type="active site" description="Nucleophile" evidence="10 11">
    <location>
        <position position="80"/>
    </location>
</feature>
<dbReference type="OrthoDB" id="9807137at2"/>
<evidence type="ECO:0000256" key="5">
    <source>
        <dbReference type="ARBA" id="ARBA00022962"/>
    </source>
</evidence>
<proteinExistence type="inferred from homology"/>
<protein>
    <recommendedName>
        <fullName evidence="10">Imidazole glycerol phosphate synthase subunit HisH</fullName>
        <ecNumber evidence="10">4.3.2.10</ecNumber>
    </recommendedName>
    <alternativeName>
        <fullName evidence="10">IGP synthase glutaminase subunit</fullName>
        <ecNumber evidence="10">3.5.1.2</ecNumber>
    </alternativeName>
    <alternativeName>
        <fullName evidence="10">IGP synthase subunit HisH</fullName>
    </alternativeName>
    <alternativeName>
        <fullName evidence="10">ImGP synthase subunit HisH</fullName>
        <shortName evidence="10">IGPS subunit HisH</shortName>
    </alternativeName>
</protein>
<evidence type="ECO:0000256" key="8">
    <source>
        <dbReference type="ARBA" id="ARBA00047838"/>
    </source>
</evidence>
<gene>
    <name evidence="10 13" type="primary">hisH</name>
    <name evidence="13" type="ORF">CJ255_17610</name>
</gene>
<sequence>MPIAVINYGAGNLPNVVRALKAVGADLVVTEEPEVVRSASAVVLPGVGATADTMVSLRALGMDRVLPEVVAANRPFLGICVGMQVLLAASEEFGLHNCLGLVAGTVRRLPDQAGKIPQIGWNQVYYSPTAAQHPLFANIHDGSDFYFVHSFYCDLTASSLVAARTDYGLAFPSVIAQGNLAAVQFHPEKSGRCGLQLLRNFVTICQ</sequence>
<dbReference type="PIRSF" id="PIRSF000495">
    <property type="entry name" value="Amidotransf_hisH"/>
    <property type="match status" value="1"/>
</dbReference>
<evidence type="ECO:0000256" key="11">
    <source>
        <dbReference type="PIRSR" id="PIRSR000495-1"/>
    </source>
</evidence>
<comment type="pathway">
    <text evidence="1 10">Amino-acid biosynthesis; L-histidine biosynthesis; L-histidine from 5-phospho-alpha-D-ribose 1-diphosphate: step 5/9.</text>
</comment>
<dbReference type="InterPro" id="IPR017926">
    <property type="entry name" value="GATASE"/>
</dbReference>
<dbReference type="Proteomes" id="UP000220527">
    <property type="component" value="Unassembled WGS sequence"/>
</dbReference>
<dbReference type="GO" id="GO:0004359">
    <property type="term" value="F:glutaminase activity"/>
    <property type="evidence" value="ECO:0007669"/>
    <property type="project" value="UniProtKB-EC"/>
</dbReference>
<keyword evidence="10" id="KW-0963">Cytoplasm</keyword>
<evidence type="ECO:0000256" key="2">
    <source>
        <dbReference type="ARBA" id="ARBA00011152"/>
    </source>
</evidence>
<comment type="function">
    <text evidence="10">IGPS catalyzes the conversion of PRFAR and glutamine to IGP, AICAR and glutamate. The HisH subunit catalyzes the hydrolysis of glutamine to glutamate and ammonia as part of the synthesis of IGP and AICAR. The resulting ammonia molecule is channeled to the active site of HisF.</text>
</comment>
<comment type="subcellular location">
    <subcellularLocation>
        <location evidence="10">Cytoplasm</location>
    </subcellularLocation>
</comment>
<dbReference type="AlphaFoldDB" id="A0A2A6RFL6"/>
<evidence type="ECO:0000256" key="9">
    <source>
        <dbReference type="ARBA" id="ARBA00049534"/>
    </source>
</evidence>
<dbReference type="SUPFAM" id="SSF52317">
    <property type="entry name" value="Class I glutamine amidotransferase-like"/>
    <property type="match status" value="1"/>
</dbReference>
<keyword evidence="3 10" id="KW-0028">Amino-acid biosynthesis</keyword>
<dbReference type="GO" id="GO:0000107">
    <property type="term" value="F:imidazoleglycerol-phosphate synthase activity"/>
    <property type="evidence" value="ECO:0007669"/>
    <property type="project" value="UniProtKB-UniRule"/>
</dbReference>
<dbReference type="NCBIfam" id="TIGR01855">
    <property type="entry name" value="IMP_synth_hisH"/>
    <property type="match status" value="1"/>
</dbReference>
<dbReference type="GO" id="GO:0016829">
    <property type="term" value="F:lyase activity"/>
    <property type="evidence" value="ECO:0007669"/>
    <property type="project" value="UniProtKB-KW"/>
</dbReference>
<dbReference type="EC" id="4.3.2.10" evidence="10"/>
<dbReference type="UniPathway" id="UPA00031">
    <property type="reaction ID" value="UER00010"/>
</dbReference>
<dbReference type="EC" id="3.5.1.2" evidence="10"/>
<keyword evidence="14" id="KW-1185">Reference proteome</keyword>